<evidence type="ECO:0000313" key="1">
    <source>
        <dbReference type="EMBL" id="KAJ8401645.1"/>
    </source>
</evidence>
<dbReference type="AlphaFoldDB" id="A0AAD7SFI0"/>
<name>A0AAD7SFI0_9TELE</name>
<protein>
    <submittedName>
        <fullName evidence="1">Uncharacterized protein</fullName>
    </submittedName>
</protein>
<feature type="non-terminal residue" evidence="1">
    <location>
        <position position="1"/>
    </location>
</feature>
<organism evidence="1 2">
    <name type="scientific">Aldrovandia affinis</name>
    <dbReference type="NCBI Taxonomy" id="143900"/>
    <lineage>
        <taxon>Eukaryota</taxon>
        <taxon>Metazoa</taxon>
        <taxon>Chordata</taxon>
        <taxon>Craniata</taxon>
        <taxon>Vertebrata</taxon>
        <taxon>Euteleostomi</taxon>
        <taxon>Actinopterygii</taxon>
        <taxon>Neopterygii</taxon>
        <taxon>Teleostei</taxon>
        <taxon>Notacanthiformes</taxon>
        <taxon>Halosauridae</taxon>
        <taxon>Aldrovandia</taxon>
    </lineage>
</organism>
<evidence type="ECO:0000313" key="2">
    <source>
        <dbReference type="Proteomes" id="UP001221898"/>
    </source>
</evidence>
<keyword evidence="2" id="KW-1185">Reference proteome</keyword>
<comment type="caution">
    <text evidence="1">The sequence shown here is derived from an EMBL/GenBank/DDBJ whole genome shotgun (WGS) entry which is preliminary data.</text>
</comment>
<reference evidence="1" key="1">
    <citation type="journal article" date="2023" name="Science">
        <title>Genome structures resolve the early diversification of teleost fishes.</title>
        <authorList>
            <person name="Parey E."/>
            <person name="Louis A."/>
            <person name="Montfort J."/>
            <person name="Bouchez O."/>
            <person name="Roques C."/>
            <person name="Iampietro C."/>
            <person name="Lluch J."/>
            <person name="Castinel A."/>
            <person name="Donnadieu C."/>
            <person name="Desvignes T."/>
            <person name="Floi Bucao C."/>
            <person name="Jouanno E."/>
            <person name="Wen M."/>
            <person name="Mejri S."/>
            <person name="Dirks R."/>
            <person name="Jansen H."/>
            <person name="Henkel C."/>
            <person name="Chen W.J."/>
            <person name="Zahm M."/>
            <person name="Cabau C."/>
            <person name="Klopp C."/>
            <person name="Thompson A.W."/>
            <person name="Robinson-Rechavi M."/>
            <person name="Braasch I."/>
            <person name="Lecointre G."/>
            <person name="Bobe J."/>
            <person name="Postlethwait J.H."/>
            <person name="Berthelot C."/>
            <person name="Roest Crollius H."/>
            <person name="Guiguen Y."/>
        </authorList>
    </citation>
    <scope>NUCLEOTIDE SEQUENCE</scope>
    <source>
        <strain evidence="1">NC1722</strain>
    </source>
</reference>
<dbReference type="EMBL" id="JAINUG010000069">
    <property type="protein sequence ID" value="KAJ8401645.1"/>
    <property type="molecule type" value="Genomic_DNA"/>
</dbReference>
<accession>A0AAD7SFI0</accession>
<proteinExistence type="predicted"/>
<dbReference type="Proteomes" id="UP001221898">
    <property type="component" value="Unassembled WGS sequence"/>
</dbReference>
<sequence>VVIVESVVERECDREFLRSILDCLSCLTQIGRTPLCVPTTGLDSGTELNLDIELRITTTSLGLQYRCDFQIPHHQPHLEKPKLLGVLGRTSGWC</sequence>
<gene>
    <name evidence="1" type="ORF">AAFF_G00379620</name>
</gene>